<keyword evidence="3" id="KW-0418">Kinase</keyword>
<dbReference type="EMBL" id="UYSL01021166">
    <property type="protein sequence ID" value="VDL77453.1"/>
    <property type="molecule type" value="Genomic_DNA"/>
</dbReference>
<keyword evidence="2" id="KW-0547">Nucleotide-binding</keyword>
<dbReference type="PANTHER" id="PTHR23359">
    <property type="entry name" value="NUCLEOTIDE KINASE"/>
    <property type="match status" value="1"/>
</dbReference>
<keyword evidence="5" id="KW-1185">Reference proteome</keyword>
<proteinExistence type="predicted"/>
<organism evidence="6">
    <name type="scientific">Nippostrongylus brasiliensis</name>
    <name type="common">Rat hookworm</name>
    <dbReference type="NCBI Taxonomy" id="27835"/>
    <lineage>
        <taxon>Eukaryota</taxon>
        <taxon>Metazoa</taxon>
        <taxon>Ecdysozoa</taxon>
        <taxon>Nematoda</taxon>
        <taxon>Chromadorea</taxon>
        <taxon>Rhabditida</taxon>
        <taxon>Rhabditina</taxon>
        <taxon>Rhabditomorpha</taxon>
        <taxon>Strongyloidea</taxon>
        <taxon>Heligmosomidae</taxon>
        <taxon>Nippostrongylus</taxon>
    </lineage>
</organism>
<reference evidence="6" key="1">
    <citation type="submission" date="2017-02" db="UniProtKB">
        <authorList>
            <consortium name="WormBaseParasite"/>
        </authorList>
    </citation>
    <scope>IDENTIFICATION</scope>
</reference>
<dbReference type="GO" id="GO:0019205">
    <property type="term" value="F:nucleobase-containing compound kinase activity"/>
    <property type="evidence" value="ECO:0007669"/>
    <property type="project" value="InterPro"/>
</dbReference>
<evidence type="ECO:0000256" key="2">
    <source>
        <dbReference type="ARBA" id="ARBA00022741"/>
    </source>
</evidence>
<dbReference type="AlphaFoldDB" id="A0A0N4YBL4"/>
<protein>
    <submittedName>
        <fullName evidence="6">Probable adenylate kinase isoenzyme (inferred by orthology to a C. elegans protein)</fullName>
    </submittedName>
</protein>
<evidence type="ECO:0000313" key="4">
    <source>
        <dbReference type="EMBL" id="VDL77453.1"/>
    </source>
</evidence>
<dbReference type="InterPro" id="IPR027417">
    <property type="entry name" value="P-loop_NTPase"/>
</dbReference>
<dbReference type="SUPFAM" id="SSF52540">
    <property type="entry name" value="P-loop containing nucleoside triphosphate hydrolases"/>
    <property type="match status" value="1"/>
</dbReference>
<keyword evidence="1" id="KW-0808">Transferase</keyword>
<dbReference type="GO" id="GO:0005524">
    <property type="term" value="F:ATP binding"/>
    <property type="evidence" value="ECO:0007669"/>
    <property type="project" value="InterPro"/>
</dbReference>
<gene>
    <name evidence="4" type="ORF">NBR_LOCUS13864</name>
</gene>
<evidence type="ECO:0000256" key="3">
    <source>
        <dbReference type="ARBA" id="ARBA00022777"/>
    </source>
</evidence>
<dbReference type="STRING" id="27835.A0A0N4YBL4"/>
<dbReference type="Proteomes" id="UP000271162">
    <property type="component" value="Unassembled WGS sequence"/>
</dbReference>
<sequence>MFRVLLSGPAGCGKHTVAKMLMKEFDEFRYFSAGDFIRDHIQRGTGMLNCVENPYIARAHQRPTKLREKSKCKWGVFDEFGQRAASFLRKGELIPDSIVNDVLFQEIRRRGSKLILDGS</sequence>
<accession>A0A0N4YBL4</accession>
<name>A0A0N4YBL4_NIPBR</name>
<dbReference type="Gene3D" id="3.40.50.300">
    <property type="entry name" value="P-loop containing nucleotide triphosphate hydrolases"/>
    <property type="match status" value="1"/>
</dbReference>
<evidence type="ECO:0000313" key="6">
    <source>
        <dbReference type="WBParaSite" id="NBR_0001386301-mRNA-1"/>
    </source>
</evidence>
<dbReference type="InterPro" id="IPR000850">
    <property type="entry name" value="Adenylat/UMP-CMP_kin"/>
</dbReference>
<evidence type="ECO:0000313" key="5">
    <source>
        <dbReference type="Proteomes" id="UP000271162"/>
    </source>
</evidence>
<evidence type="ECO:0000256" key="1">
    <source>
        <dbReference type="ARBA" id="ARBA00022679"/>
    </source>
</evidence>
<reference evidence="4 5" key="2">
    <citation type="submission" date="2018-11" db="EMBL/GenBank/DDBJ databases">
        <authorList>
            <consortium name="Pathogen Informatics"/>
        </authorList>
    </citation>
    <scope>NUCLEOTIDE SEQUENCE [LARGE SCALE GENOMIC DNA]</scope>
</reference>
<dbReference type="GO" id="GO:0006139">
    <property type="term" value="P:nucleobase-containing compound metabolic process"/>
    <property type="evidence" value="ECO:0007669"/>
    <property type="project" value="InterPro"/>
</dbReference>
<dbReference type="WBParaSite" id="NBR_0001386301-mRNA-1">
    <property type="protein sequence ID" value="NBR_0001386301-mRNA-1"/>
    <property type="gene ID" value="NBR_0001386301"/>
</dbReference>
<dbReference type="Pfam" id="PF13207">
    <property type="entry name" value="AAA_17"/>
    <property type="match status" value="1"/>
</dbReference>